<evidence type="ECO:0000256" key="14">
    <source>
        <dbReference type="ARBA" id="ARBA00023004"/>
    </source>
</evidence>
<evidence type="ECO:0000256" key="16">
    <source>
        <dbReference type="ARBA" id="ARBA00023136"/>
    </source>
</evidence>
<dbReference type="GO" id="GO:0020037">
    <property type="term" value="F:heme binding"/>
    <property type="evidence" value="ECO:0007669"/>
    <property type="project" value="InterPro"/>
</dbReference>
<evidence type="ECO:0000256" key="2">
    <source>
        <dbReference type="ARBA" id="ARBA00004673"/>
    </source>
</evidence>
<feature type="domain" description="Cytochrome oxidase subunit I profile" evidence="21">
    <location>
        <begin position="21"/>
        <end position="526"/>
    </location>
</feature>
<keyword evidence="12 18" id="KW-0249">Electron transport</keyword>
<reference evidence="22 23" key="1">
    <citation type="submission" date="2019-05" db="EMBL/GenBank/DDBJ databases">
        <title>Verrucobacter flavum gen. nov., sp. nov. a new member of the family Verrucomicrobiaceae.</title>
        <authorList>
            <person name="Szuroczki S."/>
            <person name="Abbaszade G."/>
            <person name="Szabo A."/>
            <person name="Felfoldi T."/>
            <person name="Schumann P."/>
            <person name="Boka K."/>
            <person name="Keki Z."/>
            <person name="Toumi M."/>
            <person name="Toth E."/>
        </authorList>
    </citation>
    <scope>NUCLEOTIDE SEQUENCE [LARGE SCALE GENOMIC DNA]</scope>
    <source>
        <strain evidence="22 23">MG-N-17</strain>
    </source>
</reference>
<evidence type="ECO:0000256" key="6">
    <source>
        <dbReference type="ARBA" id="ARBA00022475"/>
    </source>
</evidence>
<name>A0A5R8KIC2_9BACT</name>
<keyword evidence="13 19" id="KW-1133">Transmembrane helix</keyword>
<feature type="transmembrane region" description="Helical" evidence="19">
    <location>
        <begin position="580"/>
        <end position="597"/>
    </location>
</feature>
<dbReference type="SUPFAM" id="SSF81452">
    <property type="entry name" value="Cytochrome c oxidase subunit III-like"/>
    <property type="match status" value="1"/>
</dbReference>
<accession>A0A5R8KIC2</accession>
<feature type="transmembrane region" description="Helical" evidence="19">
    <location>
        <begin position="725"/>
        <end position="747"/>
    </location>
</feature>
<comment type="catalytic activity">
    <reaction evidence="17">
        <text>4 Fe(II)-[cytochrome c] + O2 + 8 H(+)(in) = 4 Fe(III)-[cytochrome c] + 2 H2O + 4 H(+)(out)</text>
        <dbReference type="Rhea" id="RHEA:11436"/>
        <dbReference type="Rhea" id="RHEA-COMP:10350"/>
        <dbReference type="Rhea" id="RHEA-COMP:14399"/>
        <dbReference type="ChEBI" id="CHEBI:15377"/>
        <dbReference type="ChEBI" id="CHEBI:15378"/>
        <dbReference type="ChEBI" id="CHEBI:15379"/>
        <dbReference type="ChEBI" id="CHEBI:29033"/>
        <dbReference type="ChEBI" id="CHEBI:29034"/>
        <dbReference type="EC" id="7.1.1.9"/>
    </reaction>
</comment>
<dbReference type="EMBL" id="VAUV01000005">
    <property type="protein sequence ID" value="TLD71369.1"/>
    <property type="molecule type" value="Genomic_DNA"/>
</dbReference>
<dbReference type="GO" id="GO:0022904">
    <property type="term" value="P:respiratory electron transport chain"/>
    <property type="evidence" value="ECO:0007669"/>
    <property type="project" value="InterPro"/>
</dbReference>
<dbReference type="PROSITE" id="PS50855">
    <property type="entry name" value="COX1"/>
    <property type="match status" value="1"/>
</dbReference>
<dbReference type="GO" id="GO:0004129">
    <property type="term" value="F:cytochrome-c oxidase activity"/>
    <property type="evidence" value="ECO:0007669"/>
    <property type="project" value="UniProtKB-EC"/>
</dbReference>
<keyword evidence="10" id="KW-0479">Metal-binding</keyword>
<feature type="transmembrane region" description="Helical" evidence="19">
    <location>
        <begin position="652"/>
        <end position="676"/>
    </location>
</feature>
<feature type="transmembrane region" description="Helical" evidence="19">
    <location>
        <begin position="349"/>
        <end position="373"/>
    </location>
</feature>
<dbReference type="Gene3D" id="1.20.210.10">
    <property type="entry name" value="Cytochrome c oxidase-like, subunit I domain"/>
    <property type="match status" value="1"/>
</dbReference>
<feature type="transmembrane region" description="Helical" evidence="19">
    <location>
        <begin position="196"/>
        <end position="222"/>
    </location>
</feature>
<evidence type="ECO:0000256" key="17">
    <source>
        <dbReference type="ARBA" id="ARBA00047816"/>
    </source>
</evidence>
<dbReference type="PANTHER" id="PTHR10422">
    <property type="entry name" value="CYTOCHROME C OXIDASE SUBUNIT 1"/>
    <property type="match status" value="1"/>
</dbReference>
<keyword evidence="7 18" id="KW-0349">Heme</keyword>
<sequence length="828" mass="90975">MNESQQRFEKTWSPLPGWRGWLMEVNNQLLGKRFMVTAMVFFALGGVLALLMRMQLAVGDAELIGPARFNQIFTMHGSTMMYLFAVPFLEGLALYLLPLMIGSRDAAFPRLTAFSYWTYLFGGVLFYASFFTDTVPDAGWFAYTPLSGPQYSGMGVDFWLLGLSLVEIAGLTAGADIVVTILKFRAPGMTLSRMPLFAWTLLVTGVMVLFAFSVLLTATILLELDRSLGTRFFDPAAGGSSLLWQHLFWFFGHPEVYIMFLPATGVVSMVVGAFARRQVAAYALVVVAIVLIGFVSFGLWVHHMFTTGLPELAMGFFTAASLMIGVASGIQIFSWIATLWGTRPKFRAAFLWVLGFFVVFVIGGLTGVMVAVVPFDMQVHDTYFIVAHMHYVLIGGVLFPIFAALHFWLPKITGRMLSEGLGKWSFWLTFGGFNVTFFPMHVMGLFGLPRRVYTYPSSLGLDGMNLTASAGAMVMGVGFVVFVVNVWRSVRSGVAGGNDPWGGETLEWLVSSPPPFYSFKKPPVVHGRSPMWDDRAIEDGPYAKMVDAMDAQPCEWRANLSTDPLTAEPQGVQYLPGPNMMPFLAALGVLVGMIGVLTKLYLLAPLGVVFFVGALARWLYPSRDRIEMVEADEVGTKAGLPVVSLGVQSTAWWGMLTLLVVLGMMLGTLVFSYFYLRLFAPQWPPEGVAMPSFMLSGPAWMGLGLSGLALHLASHAIKAGARERWLMVGMLSGLAFCLLLTLELMRLEFGPASHAYGSIFYVMGWTVLLFEFTAVVFAAVVWVRLRKMGGSVGRVEILHGQLAAMLGRFCVAAGVVGLVTLYLVPHWL</sequence>
<dbReference type="Pfam" id="PF00115">
    <property type="entry name" value="COX1"/>
    <property type="match status" value="1"/>
</dbReference>
<dbReference type="InterPro" id="IPR036927">
    <property type="entry name" value="Cyt_c_oxase-like_su1_sf"/>
</dbReference>
<evidence type="ECO:0000256" key="19">
    <source>
        <dbReference type="SAM" id="Phobius"/>
    </source>
</evidence>
<dbReference type="GO" id="GO:0046872">
    <property type="term" value="F:metal ion binding"/>
    <property type="evidence" value="ECO:0007669"/>
    <property type="project" value="UniProtKB-KW"/>
</dbReference>
<dbReference type="OrthoDB" id="9759913at2"/>
<comment type="caution">
    <text evidence="22">The sequence shown here is derived from an EMBL/GenBank/DDBJ whole genome shotgun (WGS) entry which is preliminary data.</text>
</comment>
<gene>
    <name evidence="22" type="primary">ctaD</name>
    <name evidence="22" type="ORF">FEM03_07510</name>
</gene>
<dbReference type="GO" id="GO:0005886">
    <property type="term" value="C:plasma membrane"/>
    <property type="evidence" value="ECO:0007669"/>
    <property type="project" value="UniProtKB-SubCell"/>
</dbReference>
<keyword evidence="14" id="KW-0408">Iron</keyword>
<dbReference type="PROSITE" id="PS00077">
    <property type="entry name" value="COX1_CUB"/>
    <property type="match status" value="1"/>
</dbReference>
<evidence type="ECO:0000256" key="5">
    <source>
        <dbReference type="ARBA" id="ARBA00022448"/>
    </source>
</evidence>
<dbReference type="GO" id="GO:0016491">
    <property type="term" value="F:oxidoreductase activity"/>
    <property type="evidence" value="ECO:0007669"/>
    <property type="project" value="UniProtKB-KW"/>
</dbReference>
<dbReference type="PROSITE" id="PS50253">
    <property type="entry name" value="COX3"/>
    <property type="match status" value="1"/>
</dbReference>
<comment type="similarity">
    <text evidence="3 18">Belongs to the heme-copper respiratory oxidase family.</text>
</comment>
<keyword evidence="22" id="KW-0560">Oxidoreductase</keyword>
<keyword evidence="11" id="KW-1278">Translocase</keyword>
<feature type="transmembrane region" description="Helical" evidence="19">
    <location>
        <begin position="385"/>
        <end position="409"/>
    </location>
</feature>
<dbReference type="NCBIfam" id="TIGR02891">
    <property type="entry name" value="CtaD_CoxA"/>
    <property type="match status" value="1"/>
</dbReference>
<feature type="transmembrane region" description="Helical" evidence="19">
    <location>
        <begin position="282"/>
        <end position="301"/>
    </location>
</feature>
<evidence type="ECO:0000313" key="22">
    <source>
        <dbReference type="EMBL" id="TLD71369.1"/>
    </source>
</evidence>
<dbReference type="InterPro" id="IPR014241">
    <property type="entry name" value="Cyt_c_oxidase_su1_bac"/>
</dbReference>
<dbReference type="InterPro" id="IPR000883">
    <property type="entry name" value="Cyt_C_Oxase_1"/>
</dbReference>
<feature type="transmembrane region" description="Helical" evidence="19">
    <location>
        <begin position="421"/>
        <end position="446"/>
    </location>
</feature>
<dbReference type="InterPro" id="IPR023616">
    <property type="entry name" value="Cyt_c_oxase-like_su1_dom"/>
</dbReference>
<evidence type="ECO:0000256" key="12">
    <source>
        <dbReference type="ARBA" id="ARBA00022982"/>
    </source>
</evidence>
<feature type="transmembrane region" description="Helical" evidence="19">
    <location>
        <begin position="688"/>
        <end position="713"/>
    </location>
</feature>
<dbReference type="UniPathway" id="UPA00705"/>
<keyword evidence="23" id="KW-1185">Reference proteome</keyword>
<dbReference type="InterPro" id="IPR035973">
    <property type="entry name" value="Cyt_c_oxidase_su3-like_sf"/>
</dbReference>
<feature type="transmembrane region" description="Helical" evidence="19">
    <location>
        <begin position="158"/>
        <end position="184"/>
    </location>
</feature>
<keyword evidence="15" id="KW-0186">Copper</keyword>
<evidence type="ECO:0000256" key="13">
    <source>
        <dbReference type="ARBA" id="ARBA00022989"/>
    </source>
</evidence>
<dbReference type="PRINTS" id="PR01165">
    <property type="entry name" value="CYCOXIDASEI"/>
</dbReference>
<dbReference type="InterPro" id="IPR023615">
    <property type="entry name" value="Cyt_c_Oxase_su1_BS"/>
</dbReference>
<evidence type="ECO:0000256" key="8">
    <source>
        <dbReference type="ARBA" id="ARBA00022660"/>
    </source>
</evidence>
<evidence type="ECO:0000256" key="10">
    <source>
        <dbReference type="ARBA" id="ARBA00022723"/>
    </source>
</evidence>
<dbReference type="RefSeq" id="WP_138085582.1">
    <property type="nucleotide sequence ID" value="NZ_VAUV01000005.1"/>
</dbReference>
<evidence type="ECO:0000259" key="21">
    <source>
        <dbReference type="PROSITE" id="PS50855"/>
    </source>
</evidence>
<feature type="transmembrane region" description="Helical" evidence="19">
    <location>
        <begin position="806"/>
        <end position="824"/>
    </location>
</feature>
<organism evidence="22 23">
    <name type="scientific">Phragmitibacter flavus</name>
    <dbReference type="NCBI Taxonomy" id="2576071"/>
    <lineage>
        <taxon>Bacteria</taxon>
        <taxon>Pseudomonadati</taxon>
        <taxon>Verrucomicrobiota</taxon>
        <taxon>Verrucomicrobiia</taxon>
        <taxon>Verrucomicrobiales</taxon>
        <taxon>Verrucomicrobiaceae</taxon>
        <taxon>Phragmitibacter</taxon>
    </lineage>
</organism>
<comment type="pathway">
    <text evidence="2">Energy metabolism; oxidative phosphorylation.</text>
</comment>
<feature type="transmembrane region" description="Helical" evidence="19">
    <location>
        <begin position="313"/>
        <end position="337"/>
    </location>
</feature>
<evidence type="ECO:0000256" key="11">
    <source>
        <dbReference type="ARBA" id="ARBA00022967"/>
    </source>
</evidence>
<evidence type="ECO:0000256" key="18">
    <source>
        <dbReference type="RuleBase" id="RU000370"/>
    </source>
</evidence>
<keyword evidence="8 18" id="KW-0679">Respiratory chain</keyword>
<dbReference type="GO" id="GO:0006119">
    <property type="term" value="P:oxidative phosphorylation"/>
    <property type="evidence" value="ECO:0007669"/>
    <property type="project" value="UniProtKB-UniPathway"/>
</dbReference>
<feature type="transmembrane region" description="Helical" evidence="19">
    <location>
        <begin position="466"/>
        <end position="487"/>
    </location>
</feature>
<feature type="transmembrane region" description="Helical" evidence="19">
    <location>
        <begin position="256"/>
        <end position="275"/>
    </location>
</feature>
<evidence type="ECO:0000313" key="23">
    <source>
        <dbReference type="Proteomes" id="UP000306196"/>
    </source>
</evidence>
<dbReference type="EC" id="7.1.1.9" evidence="4"/>
<feature type="transmembrane region" description="Helical" evidence="19">
    <location>
        <begin position="34"/>
        <end position="52"/>
    </location>
</feature>
<dbReference type="SUPFAM" id="SSF81442">
    <property type="entry name" value="Cytochrome c oxidase subunit I-like"/>
    <property type="match status" value="1"/>
</dbReference>
<feature type="transmembrane region" description="Helical" evidence="19">
    <location>
        <begin position="759"/>
        <end position="785"/>
    </location>
</feature>
<dbReference type="InterPro" id="IPR013833">
    <property type="entry name" value="Cyt_c_oxidase_su3_a-hlx"/>
</dbReference>
<feature type="transmembrane region" description="Helical" evidence="19">
    <location>
        <begin position="113"/>
        <end position="131"/>
    </location>
</feature>
<dbReference type="AlphaFoldDB" id="A0A5R8KIC2"/>
<feature type="transmembrane region" description="Helical" evidence="19">
    <location>
        <begin position="603"/>
        <end position="620"/>
    </location>
</feature>
<evidence type="ECO:0000256" key="1">
    <source>
        <dbReference type="ARBA" id="ARBA00004651"/>
    </source>
</evidence>
<evidence type="ECO:0000256" key="15">
    <source>
        <dbReference type="ARBA" id="ARBA00023008"/>
    </source>
</evidence>
<keyword evidence="9 18" id="KW-0812">Transmembrane</keyword>
<evidence type="ECO:0000256" key="7">
    <source>
        <dbReference type="ARBA" id="ARBA00022617"/>
    </source>
</evidence>
<protein>
    <recommendedName>
        <fullName evidence="4">cytochrome-c oxidase</fullName>
        <ecNumber evidence="4">7.1.1.9</ecNumber>
    </recommendedName>
</protein>
<dbReference type="Proteomes" id="UP000306196">
    <property type="component" value="Unassembled WGS sequence"/>
</dbReference>
<dbReference type="GO" id="GO:0015990">
    <property type="term" value="P:electron transport coupled proton transport"/>
    <property type="evidence" value="ECO:0007669"/>
    <property type="project" value="InterPro"/>
</dbReference>
<keyword evidence="16 19" id="KW-0472">Membrane</keyword>
<dbReference type="InterPro" id="IPR000298">
    <property type="entry name" value="Cyt_c_oxidase-like_su3"/>
</dbReference>
<dbReference type="PANTHER" id="PTHR10422:SF35">
    <property type="entry name" value="CYTOCHROME BO(3) UBIQUINOL OXIDASE SUBUNIT 1"/>
    <property type="match status" value="1"/>
</dbReference>
<evidence type="ECO:0000256" key="3">
    <source>
        <dbReference type="ARBA" id="ARBA00009578"/>
    </source>
</evidence>
<proteinExistence type="inferred from homology"/>
<feature type="domain" description="Heme-copper oxidase subunit III family profile" evidence="20">
    <location>
        <begin position="569"/>
        <end position="826"/>
    </location>
</feature>
<evidence type="ECO:0000259" key="20">
    <source>
        <dbReference type="PROSITE" id="PS50253"/>
    </source>
</evidence>
<evidence type="ECO:0000256" key="4">
    <source>
        <dbReference type="ARBA" id="ARBA00012949"/>
    </source>
</evidence>
<dbReference type="Gene3D" id="1.20.120.80">
    <property type="entry name" value="Cytochrome c oxidase, subunit III, four-helix bundle"/>
    <property type="match status" value="1"/>
</dbReference>
<keyword evidence="6" id="KW-1003">Cell membrane</keyword>
<comment type="subcellular location">
    <subcellularLocation>
        <location evidence="1">Cell membrane</location>
        <topology evidence="1">Multi-pass membrane protein</topology>
    </subcellularLocation>
</comment>
<evidence type="ECO:0000256" key="9">
    <source>
        <dbReference type="ARBA" id="ARBA00022692"/>
    </source>
</evidence>
<feature type="transmembrane region" description="Helical" evidence="19">
    <location>
        <begin position="80"/>
        <end position="101"/>
    </location>
</feature>
<keyword evidence="5 18" id="KW-0813">Transport</keyword>